<gene>
    <name evidence="2" type="ORF">QXL92_14275</name>
</gene>
<feature type="domain" description="Transcription regulator PadR N-terminal" evidence="1">
    <location>
        <begin position="12"/>
        <end position="85"/>
    </location>
</feature>
<dbReference type="Pfam" id="PF03551">
    <property type="entry name" value="PadR"/>
    <property type="match status" value="1"/>
</dbReference>
<reference evidence="2" key="1">
    <citation type="submission" date="2023-06" db="EMBL/GenBank/DDBJ databases">
        <title>Identification of two novel mycobacterium reveal diversities and complexities of Mycobacterium gordonae clade.</title>
        <authorList>
            <person name="Matsumoto Y."/>
            <person name="Nakamura S."/>
            <person name="Motooka D."/>
            <person name="Fukushima K."/>
        </authorList>
    </citation>
    <scope>NUCLEOTIDE SEQUENCE</scope>
    <source>
        <strain evidence="2">TY812</strain>
    </source>
</reference>
<evidence type="ECO:0000313" key="3">
    <source>
        <dbReference type="Proteomes" id="UP001229081"/>
    </source>
</evidence>
<dbReference type="InterPro" id="IPR036390">
    <property type="entry name" value="WH_DNA-bd_sf"/>
</dbReference>
<protein>
    <submittedName>
        <fullName evidence="2">PadR family transcriptional regulator</fullName>
    </submittedName>
</protein>
<dbReference type="InterPro" id="IPR036388">
    <property type="entry name" value="WH-like_DNA-bd_sf"/>
</dbReference>
<dbReference type="Gene3D" id="1.10.10.10">
    <property type="entry name" value="Winged helix-like DNA-binding domain superfamily/Winged helix DNA-binding domain"/>
    <property type="match status" value="1"/>
</dbReference>
<dbReference type="EMBL" id="JAUFSA010000001">
    <property type="protein sequence ID" value="MDP7735908.1"/>
    <property type="molecule type" value="Genomic_DNA"/>
</dbReference>
<organism evidence="2 3">
    <name type="scientific">Mycobacterium paragordonae</name>
    <dbReference type="NCBI Taxonomy" id="1389713"/>
    <lineage>
        <taxon>Bacteria</taxon>
        <taxon>Bacillati</taxon>
        <taxon>Actinomycetota</taxon>
        <taxon>Actinomycetes</taxon>
        <taxon>Mycobacteriales</taxon>
        <taxon>Mycobacteriaceae</taxon>
        <taxon>Mycobacterium</taxon>
    </lineage>
</organism>
<proteinExistence type="predicted"/>
<dbReference type="AlphaFoldDB" id="A0A4R5WXW2"/>
<dbReference type="Proteomes" id="UP001229081">
    <property type="component" value="Unassembled WGS sequence"/>
</dbReference>
<sequence>MTSRPTATSFALLGLIGVKPWTAYELVAQARRSLHFFWPRSEAHLYAELKRLVERGHANAELVEGKRRQRTLYTITPAGRSALTEWLATEPAAPAIEVEALLRMLLADQGSLPDLRAALATTSRQAREMRFDAINLGEELLGAGGPFPQRLHLTERVVALYGEFLLLLIRWCDETSDEVAKWSDTRDLGLTPQGRDRLENLVDRAREIP</sequence>
<accession>A0A4R5WXW2</accession>
<dbReference type="PANTHER" id="PTHR43252">
    <property type="entry name" value="TRANSCRIPTIONAL REGULATOR YQJI"/>
    <property type="match status" value="1"/>
</dbReference>
<dbReference type="SUPFAM" id="SSF46785">
    <property type="entry name" value="Winged helix' DNA-binding domain"/>
    <property type="match status" value="1"/>
</dbReference>
<dbReference type="PANTHER" id="PTHR43252:SF4">
    <property type="entry name" value="TRANSCRIPTIONAL REGULATORY PROTEIN"/>
    <property type="match status" value="1"/>
</dbReference>
<dbReference type="RefSeq" id="WP_065043980.1">
    <property type="nucleotide sequence ID" value="NZ_JAUFSA010000001.1"/>
</dbReference>
<dbReference type="InterPro" id="IPR005149">
    <property type="entry name" value="Tscrpt_reg_PadR_N"/>
</dbReference>
<evidence type="ECO:0000259" key="1">
    <source>
        <dbReference type="Pfam" id="PF03551"/>
    </source>
</evidence>
<evidence type="ECO:0000313" key="2">
    <source>
        <dbReference type="EMBL" id="MDP7735908.1"/>
    </source>
</evidence>
<name>A0A4R5WXW2_9MYCO</name>
<comment type="caution">
    <text evidence="2">The sequence shown here is derived from an EMBL/GenBank/DDBJ whole genome shotgun (WGS) entry which is preliminary data.</text>
</comment>